<protein>
    <submittedName>
        <fullName evidence="1">Uncharacterized protein</fullName>
    </submittedName>
</protein>
<reference evidence="1" key="1">
    <citation type="journal article" date="2014" name="Int. J. Syst. Evol. Microbiol.">
        <title>Complete genome sequence of Corynebacterium casei LMG S-19264T (=DSM 44701T), isolated from a smear-ripened cheese.</title>
        <authorList>
            <consortium name="US DOE Joint Genome Institute (JGI-PGF)"/>
            <person name="Walter F."/>
            <person name="Albersmeier A."/>
            <person name="Kalinowski J."/>
            <person name="Ruckert C."/>
        </authorList>
    </citation>
    <scope>NUCLEOTIDE SEQUENCE</scope>
    <source>
        <strain evidence="1">CGMCC 1.12987</strain>
    </source>
</reference>
<evidence type="ECO:0000313" key="2">
    <source>
        <dbReference type="Proteomes" id="UP000644756"/>
    </source>
</evidence>
<dbReference type="Gene3D" id="3.30.460.10">
    <property type="entry name" value="Beta Polymerase, domain 2"/>
    <property type="match status" value="1"/>
</dbReference>
<keyword evidence="2" id="KW-1185">Reference proteome</keyword>
<dbReference type="Proteomes" id="UP000644756">
    <property type="component" value="Unassembled WGS sequence"/>
</dbReference>
<comment type="caution">
    <text evidence="1">The sequence shown here is derived from an EMBL/GenBank/DDBJ whole genome shotgun (WGS) entry which is preliminary data.</text>
</comment>
<organism evidence="1 2">
    <name type="scientific">Paenibacillus abyssi</name>
    <dbReference type="NCBI Taxonomy" id="1340531"/>
    <lineage>
        <taxon>Bacteria</taxon>
        <taxon>Bacillati</taxon>
        <taxon>Bacillota</taxon>
        <taxon>Bacilli</taxon>
        <taxon>Bacillales</taxon>
        <taxon>Paenibacillaceae</taxon>
        <taxon>Paenibacillus</taxon>
    </lineage>
</organism>
<sequence length="77" mass="8744">MEGSDGTKSVDEYSDIDLVCCSEDGRVEDTVSRLDQILNRIGRADITYEQTGRPANNRYKVYHLEETPESLLIDVTF</sequence>
<reference evidence="1" key="2">
    <citation type="submission" date="2020-09" db="EMBL/GenBank/DDBJ databases">
        <authorList>
            <person name="Sun Q."/>
            <person name="Zhou Y."/>
        </authorList>
    </citation>
    <scope>NUCLEOTIDE SEQUENCE</scope>
    <source>
        <strain evidence="1">CGMCC 1.12987</strain>
    </source>
</reference>
<gene>
    <name evidence="1" type="ORF">GCM10010916_19230</name>
</gene>
<proteinExistence type="predicted"/>
<dbReference type="AlphaFoldDB" id="A0A917D0M8"/>
<name>A0A917D0M8_9BACL</name>
<dbReference type="EMBL" id="BMGR01000005">
    <property type="protein sequence ID" value="GGG02197.1"/>
    <property type="molecule type" value="Genomic_DNA"/>
</dbReference>
<evidence type="ECO:0000313" key="1">
    <source>
        <dbReference type="EMBL" id="GGG02197.1"/>
    </source>
</evidence>
<accession>A0A917D0M8</accession>
<dbReference type="InterPro" id="IPR043519">
    <property type="entry name" value="NT_sf"/>
</dbReference>